<evidence type="ECO:0000313" key="5">
    <source>
        <dbReference type="Proteomes" id="UP000008316"/>
    </source>
</evidence>
<gene>
    <name evidence="4" type="ordered locus">bgla_2g04330</name>
</gene>
<dbReference type="eggNOG" id="COG3177">
    <property type="taxonomic scope" value="Bacteria"/>
</dbReference>
<evidence type="ECO:0000256" key="2">
    <source>
        <dbReference type="PIRSR" id="PIRSR640198-2"/>
    </source>
</evidence>
<feature type="domain" description="Fido" evidence="3">
    <location>
        <begin position="115"/>
        <end position="278"/>
    </location>
</feature>
<evidence type="ECO:0000256" key="1">
    <source>
        <dbReference type="PIRSR" id="PIRSR640198-1"/>
    </source>
</evidence>
<dbReference type="InterPro" id="IPR040198">
    <property type="entry name" value="Fido_containing"/>
</dbReference>
<dbReference type="InterPro" id="IPR003812">
    <property type="entry name" value="Fido"/>
</dbReference>
<proteinExistence type="predicted"/>
<dbReference type="Proteomes" id="UP000008316">
    <property type="component" value="Chromosome 2"/>
</dbReference>
<feature type="active site" evidence="1">
    <location>
        <position position="202"/>
    </location>
</feature>
<dbReference type="KEGG" id="bgd:bgla_2g04330"/>
<dbReference type="EMBL" id="CP002600">
    <property type="protein sequence ID" value="AEA62909.1"/>
    <property type="molecule type" value="Genomic_DNA"/>
</dbReference>
<evidence type="ECO:0000259" key="3">
    <source>
        <dbReference type="PROSITE" id="PS51459"/>
    </source>
</evidence>
<dbReference type="PROSITE" id="PS51459">
    <property type="entry name" value="FIDO"/>
    <property type="match status" value="1"/>
</dbReference>
<name>F2LK87_BURGS</name>
<keyword evidence="5" id="KW-1185">Reference proteome</keyword>
<dbReference type="Pfam" id="PF02661">
    <property type="entry name" value="Fic"/>
    <property type="match status" value="1"/>
</dbReference>
<dbReference type="Gene3D" id="1.10.3290.10">
    <property type="entry name" value="Fido-like domain"/>
    <property type="match status" value="1"/>
</dbReference>
<protein>
    <submittedName>
        <fullName evidence="4">Filamentation induced by cAMP protein Fic</fullName>
    </submittedName>
</protein>
<dbReference type="HOGENOM" id="CLU_666714_0_0_4"/>
<reference evidence="4 5" key="1">
    <citation type="journal article" date="2011" name="J. Bacteriol.">
        <title>Complete genome sequence of Burkholderia gladioli BSR3.</title>
        <authorList>
            <person name="Seo Y.S."/>
            <person name="Lim J."/>
            <person name="Choi B.S."/>
            <person name="Kim H."/>
            <person name="Goo E."/>
            <person name="Lee B."/>
            <person name="Lim J.S."/>
            <person name="Choi I.Y."/>
            <person name="Moon J.S."/>
            <person name="Kim J."/>
            <person name="Hwang I."/>
        </authorList>
    </citation>
    <scope>NUCLEOTIDE SEQUENCE [LARGE SCALE GENOMIC DNA]</scope>
    <source>
        <strain evidence="4 5">BSR3</strain>
    </source>
</reference>
<organism evidence="4 5">
    <name type="scientific">Burkholderia gladioli (strain BSR3)</name>
    <dbReference type="NCBI Taxonomy" id="999541"/>
    <lineage>
        <taxon>Bacteria</taxon>
        <taxon>Pseudomonadati</taxon>
        <taxon>Pseudomonadota</taxon>
        <taxon>Betaproteobacteria</taxon>
        <taxon>Burkholderiales</taxon>
        <taxon>Burkholderiaceae</taxon>
        <taxon>Burkholderia</taxon>
    </lineage>
</organism>
<keyword evidence="2" id="KW-0067">ATP-binding</keyword>
<sequence>MTSVATFQPLFPEDRVLDGSIERAATLIDKARRLLKADDTPLAAALVPQLRSMNSYYTNKIEGQHTTPGKIEAALRRDYSPDADEYRKQRMAIAHIAAESELESEWREVSVQALFDPGRVRDIHARFFSAMPLELLVTPDGDPTIPGALRDKDVTVGRHEAPEVAMIEPLMAEWGARYRLIRPREFQLIAIACSHHRLAWIHPFIDGNGRVCRLHSHLALHAAGLTQGLWSPLRGFARSHETYYSRLAEADMTRRNDLDGRGNLSQEALIRFVDYFLDCCLDQVDFMLKMVDFDGVSMRLKDLLLYLEAHPWQIGSEKSIIKPEKTATLLEFIALRRALPRADFVRMLGESENTGRRIIRSLLDFGILKSATHRDDLAFALPLKSLRFVFPRLWPEVDIE</sequence>
<dbReference type="GO" id="GO:0005524">
    <property type="term" value="F:ATP binding"/>
    <property type="evidence" value="ECO:0007669"/>
    <property type="project" value="UniProtKB-KW"/>
</dbReference>
<dbReference type="PANTHER" id="PTHR13504">
    <property type="entry name" value="FIDO DOMAIN-CONTAINING PROTEIN DDB_G0283145"/>
    <property type="match status" value="1"/>
</dbReference>
<dbReference type="RefSeq" id="WP_013689241.1">
    <property type="nucleotide sequence ID" value="NC_015376.1"/>
</dbReference>
<dbReference type="AlphaFoldDB" id="F2LK87"/>
<keyword evidence="2" id="KW-0547">Nucleotide-binding</keyword>
<dbReference type="SUPFAM" id="SSF140931">
    <property type="entry name" value="Fic-like"/>
    <property type="match status" value="1"/>
</dbReference>
<evidence type="ECO:0000313" key="4">
    <source>
        <dbReference type="EMBL" id="AEA62909.1"/>
    </source>
</evidence>
<dbReference type="InterPro" id="IPR036597">
    <property type="entry name" value="Fido-like_dom_sf"/>
</dbReference>
<dbReference type="PANTHER" id="PTHR13504:SF38">
    <property type="entry name" value="FIDO DOMAIN-CONTAINING PROTEIN"/>
    <property type="match status" value="1"/>
</dbReference>
<feature type="binding site" evidence="2">
    <location>
        <begin position="206"/>
        <end position="213"/>
    </location>
    <ligand>
        <name>ATP</name>
        <dbReference type="ChEBI" id="CHEBI:30616"/>
    </ligand>
</feature>
<feature type="binding site" evidence="2">
    <location>
        <begin position="156"/>
        <end position="159"/>
    </location>
    <ligand>
        <name>ATP</name>
        <dbReference type="ChEBI" id="CHEBI:30616"/>
    </ligand>
</feature>
<accession>F2LK87</accession>